<comment type="similarity">
    <text evidence="2 8">Belongs to the mitochondrial carrier (TC 2.A.29) family.</text>
</comment>
<dbReference type="EMBL" id="JACVVK020000007">
    <property type="protein sequence ID" value="KAK7506412.1"/>
    <property type="molecule type" value="Genomic_DNA"/>
</dbReference>
<keyword evidence="4 7" id="KW-0812">Transmembrane</keyword>
<dbReference type="SUPFAM" id="SSF103506">
    <property type="entry name" value="Mitochondrial carrier"/>
    <property type="match status" value="1"/>
</dbReference>
<evidence type="ECO:0000256" key="6">
    <source>
        <dbReference type="ARBA" id="ARBA00023136"/>
    </source>
</evidence>
<name>A0ABD0M567_9CAEN</name>
<feature type="repeat" description="Solcar" evidence="7">
    <location>
        <begin position="190"/>
        <end position="285"/>
    </location>
</feature>
<feature type="region of interest" description="Disordered" evidence="9">
    <location>
        <begin position="304"/>
        <end position="348"/>
    </location>
</feature>
<evidence type="ECO:0000256" key="2">
    <source>
        <dbReference type="ARBA" id="ARBA00006375"/>
    </source>
</evidence>
<evidence type="ECO:0000256" key="3">
    <source>
        <dbReference type="ARBA" id="ARBA00022448"/>
    </source>
</evidence>
<dbReference type="Gene3D" id="1.50.40.10">
    <property type="entry name" value="Mitochondrial carrier domain"/>
    <property type="match status" value="1"/>
</dbReference>
<dbReference type="InterPro" id="IPR023395">
    <property type="entry name" value="MCP_dom_sf"/>
</dbReference>
<evidence type="ECO:0000256" key="8">
    <source>
        <dbReference type="RuleBase" id="RU000488"/>
    </source>
</evidence>
<evidence type="ECO:0000256" key="9">
    <source>
        <dbReference type="SAM" id="MobiDB-lite"/>
    </source>
</evidence>
<evidence type="ECO:0000256" key="4">
    <source>
        <dbReference type="ARBA" id="ARBA00022692"/>
    </source>
</evidence>
<evidence type="ECO:0000256" key="7">
    <source>
        <dbReference type="PROSITE-ProRule" id="PRU00282"/>
    </source>
</evidence>
<dbReference type="PRINTS" id="PR00926">
    <property type="entry name" value="MITOCARRIER"/>
</dbReference>
<dbReference type="PROSITE" id="PS50920">
    <property type="entry name" value="SOLCAR"/>
    <property type="match status" value="2"/>
</dbReference>
<sequence length="348" mass="37847">MVGFTPRESVQLSQWEHAVAGATSGSLTRGICQPLDVLKIRFQLQIEPIKKGGGSKYSGVLQAAGTIYSSFEVLTRAVWVFLPAEMTTSQWRPLTHTVCGGFSGCVASAVIHPIDVLRTRFIAQGEPKIYSGMGDACRKIMSSEGLRGFYKGLSPSVLQIAPQMGLQFGFYSLFTGLWNRAKGVWFDELPSYMESLTCGSGAGFMSKLIIYPLDIVKKRLQVQGFESAREQFGATRQYSGLVSCLVKVGKEEGGARPSRRSRRPLHAFRTRGAAATPPSDARALQEARVCNYASPVDAGRPVISARNISPEDPPGPLQRSTQWGHVGPVRDDGRGCEQTTPEMSPVTI</sequence>
<feature type="region of interest" description="Disordered" evidence="9">
    <location>
        <begin position="253"/>
        <end position="281"/>
    </location>
</feature>
<dbReference type="Proteomes" id="UP001519460">
    <property type="component" value="Unassembled WGS sequence"/>
</dbReference>
<accession>A0ABD0M567</accession>
<dbReference type="InterPro" id="IPR018108">
    <property type="entry name" value="MCP_transmembrane"/>
</dbReference>
<comment type="caution">
    <text evidence="10">The sequence shown here is derived from an EMBL/GenBank/DDBJ whole genome shotgun (WGS) entry which is preliminary data.</text>
</comment>
<keyword evidence="5" id="KW-0677">Repeat</keyword>
<organism evidence="10 11">
    <name type="scientific">Batillaria attramentaria</name>
    <dbReference type="NCBI Taxonomy" id="370345"/>
    <lineage>
        <taxon>Eukaryota</taxon>
        <taxon>Metazoa</taxon>
        <taxon>Spiralia</taxon>
        <taxon>Lophotrochozoa</taxon>
        <taxon>Mollusca</taxon>
        <taxon>Gastropoda</taxon>
        <taxon>Caenogastropoda</taxon>
        <taxon>Sorbeoconcha</taxon>
        <taxon>Cerithioidea</taxon>
        <taxon>Batillariidae</taxon>
        <taxon>Batillaria</taxon>
    </lineage>
</organism>
<proteinExistence type="inferred from homology"/>
<dbReference type="InterPro" id="IPR002067">
    <property type="entry name" value="MCP"/>
</dbReference>
<protein>
    <recommendedName>
        <fullName evidence="12">Mitochondrial carrier protein</fullName>
    </recommendedName>
</protein>
<evidence type="ECO:0000313" key="11">
    <source>
        <dbReference type="Proteomes" id="UP001519460"/>
    </source>
</evidence>
<gene>
    <name evidence="10" type="ORF">BaRGS_00002524</name>
</gene>
<feature type="compositionally biased region" description="Polar residues" evidence="9">
    <location>
        <begin position="337"/>
        <end position="348"/>
    </location>
</feature>
<keyword evidence="3 8" id="KW-0813">Transport</keyword>
<evidence type="ECO:0000313" key="10">
    <source>
        <dbReference type="EMBL" id="KAK7506412.1"/>
    </source>
</evidence>
<evidence type="ECO:0000256" key="1">
    <source>
        <dbReference type="ARBA" id="ARBA00004141"/>
    </source>
</evidence>
<comment type="subcellular location">
    <subcellularLocation>
        <location evidence="1">Membrane</location>
        <topology evidence="1">Multi-pass membrane protein</topology>
    </subcellularLocation>
</comment>
<feature type="repeat" description="Solcar" evidence="7">
    <location>
        <begin position="91"/>
        <end position="177"/>
    </location>
</feature>
<feature type="compositionally biased region" description="Basic residues" evidence="9">
    <location>
        <begin position="257"/>
        <end position="269"/>
    </location>
</feature>
<keyword evidence="11" id="KW-1185">Reference proteome</keyword>
<dbReference type="AlphaFoldDB" id="A0ABD0M567"/>
<dbReference type="PANTHER" id="PTHR24089">
    <property type="entry name" value="SOLUTE CARRIER FAMILY 25"/>
    <property type="match status" value="1"/>
</dbReference>
<feature type="non-terminal residue" evidence="10">
    <location>
        <position position="348"/>
    </location>
</feature>
<evidence type="ECO:0008006" key="12">
    <source>
        <dbReference type="Google" id="ProtNLM"/>
    </source>
</evidence>
<evidence type="ECO:0000256" key="5">
    <source>
        <dbReference type="ARBA" id="ARBA00022737"/>
    </source>
</evidence>
<keyword evidence="6 7" id="KW-0472">Membrane</keyword>
<reference evidence="10 11" key="1">
    <citation type="journal article" date="2023" name="Sci. Data">
        <title>Genome assembly of the Korean intertidal mud-creeper Batillaria attramentaria.</title>
        <authorList>
            <person name="Patra A.K."/>
            <person name="Ho P.T."/>
            <person name="Jun S."/>
            <person name="Lee S.J."/>
            <person name="Kim Y."/>
            <person name="Won Y.J."/>
        </authorList>
    </citation>
    <scope>NUCLEOTIDE SEQUENCE [LARGE SCALE GENOMIC DNA]</scope>
    <source>
        <strain evidence="10">Wonlab-2016</strain>
    </source>
</reference>
<dbReference type="Pfam" id="PF00153">
    <property type="entry name" value="Mito_carr"/>
    <property type="match status" value="3"/>
</dbReference>
<dbReference type="GO" id="GO:0016020">
    <property type="term" value="C:membrane"/>
    <property type="evidence" value="ECO:0007669"/>
    <property type="project" value="UniProtKB-SubCell"/>
</dbReference>